<dbReference type="PANTHER" id="PTHR22779">
    <property type="entry name" value="SD17342P"/>
    <property type="match status" value="1"/>
</dbReference>
<dbReference type="GO" id="GO:0016020">
    <property type="term" value="C:membrane"/>
    <property type="evidence" value="ECO:0007669"/>
    <property type="project" value="UniProtKB-SubCell"/>
</dbReference>
<evidence type="ECO:0000313" key="7">
    <source>
        <dbReference type="EnsemblMetazoa" id="tetur41g00260.1"/>
    </source>
</evidence>
<reference evidence="7" key="2">
    <citation type="submission" date="2015-06" db="UniProtKB">
        <authorList>
            <consortium name="EnsemblMetazoa"/>
        </authorList>
    </citation>
    <scope>IDENTIFICATION</scope>
</reference>
<comment type="subcellular location">
    <subcellularLocation>
        <location evidence="1">Membrane</location>
        <topology evidence="1">Multi-pass membrane protein</topology>
    </subcellularLocation>
</comment>
<evidence type="ECO:0000256" key="3">
    <source>
        <dbReference type="ARBA" id="ARBA00022692"/>
    </source>
</evidence>
<dbReference type="EMBL" id="CAEY01001178">
    <property type="status" value="NOT_ANNOTATED_CDS"/>
    <property type="molecule type" value="Genomic_DNA"/>
</dbReference>
<reference evidence="8" key="1">
    <citation type="submission" date="2011-08" db="EMBL/GenBank/DDBJ databases">
        <authorList>
            <person name="Rombauts S."/>
        </authorList>
    </citation>
    <scope>NUCLEOTIDE SEQUENCE</scope>
    <source>
        <strain evidence="8">London</strain>
    </source>
</reference>
<feature type="transmembrane region" description="Helical" evidence="6">
    <location>
        <begin position="110"/>
        <end position="131"/>
    </location>
</feature>
<organism evidence="7 8">
    <name type="scientific">Tetranychus urticae</name>
    <name type="common">Two-spotted spider mite</name>
    <dbReference type="NCBI Taxonomy" id="32264"/>
    <lineage>
        <taxon>Eukaryota</taxon>
        <taxon>Metazoa</taxon>
        <taxon>Ecdysozoa</taxon>
        <taxon>Arthropoda</taxon>
        <taxon>Chelicerata</taxon>
        <taxon>Arachnida</taxon>
        <taxon>Acari</taxon>
        <taxon>Acariformes</taxon>
        <taxon>Trombidiformes</taxon>
        <taxon>Prostigmata</taxon>
        <taxon>Eleutherengona</taxon>
        <taxon>Raphignathae</taxon>
        <taxon>Tetranychoidea</taxon>
        <taxon>Tetranychidae</taxon>
        <taxon>Tetranychus</taxon>
    </lineage>
</organism>
<evidence type="ECO:0000256" key="5">
    <source>
        <dbReference type="ARBA" id="ARBA00023136"/>
    </source>
</evidence>
<evidence type="ECO:0000256" key="2">
    <source>
        <dbReference type="ARBA" id="ARBA00006325"/>
    </source>
</evidence>
<accession>T1L4V5</accession>
<keyword evidence="3 6" id="KW-0812">Transmembrane</keyword>
<keyword evidence="8" id="KW-1185">Reference proteome</keyword>
<evidence type="ECO:0008006" key="9">
    <source>
        <dbReference type="Google" id="ProtNLM"/>
    </source>
</evidence>
<feature type="transmembrane region" description="Helical" evidence="6">
    <location>
        <begin position="35"/>
        <end position="61"/>
    </location>
</feature>
<evidence type="ECO:0000256" key="4">
    <source>
        <dbReference type="ARBA" id="ARBA00022989"/>
    </source>
</evidence>
<dbReference type="eggNOG" id="KOG4349">
    <property type="taxonomic scope" value="Eukaryota"/>
</dbReference>
<keyword evidence="5 6" id="KW-0472">Membrane</keyword>
<evidence type="ECO:0000313" key="8">
    <source>
        <dbReference type="Proteomes" id="UP000015104"/>
    </source>
</evidence>
<sequence length="133" mass="14801">MGQKIFEPGDLQSSETFWNVLKLSPRDKLDKFAEMWFHVFLWAFSSYLFVHLVASLVAFISLRKHKIARFAPILLVISGVVTPLTMSLITSSAIAGVFRAASIGMSPLNAFLFGTGQTLVNLIFSYTRILATL</sequence>
<keyword evidence="4 6" id="KW-1133">Transmembrane helix</keyword>
<dbReference type="EnsemblMetazoa" id="tetur41g00260.1">
    <property type="protein sequence ID" value="tetur41g00260.1"/>
    <property type="gene ID" value="tetur41g00260"/>
</dbReference>
<dbReference type="InterPro" id="IPR019334">
    <property type="entry name" value="TMEM170A/B/YPR153W-like"/>
</dbReference>
<dbReference type="HOGENOM" id="CLU_149050_0_0_1"/>
<proteinExistence type="inferred from homology"/>
<feature type="transmembrane region" description="Helical" evidence="6">
    <location>
        <begin position="73"/>
        <end position="98"/>
    </location>
</feature>
<protein>
    <recommendedName>
        <fullName evidence="9">Transmembrane protein 170A</fullName>
    </recommendedName>
</protein>
<dbReference type="PANTHER" id="PTHR22779:SF6">
    <property type="entry name" value="SD17342P"/>
    <property type="match status" value="1"/>
</dbReference>
<name>T1L4V5_TETUR</name>
<evidence type="ECO:0000256" key="1">
    <source>
        <dbReference type="ARBA" id="ARBA00004141"/>
    </source>
</evidence>
<dbReference type="Proteomes" id="UP000015104">
    <property type="component" value="Unassembled WGS sequence"/>
</dbReference>
<dbReference type="Pfam" id="PF10190">
    <property type="entry name" value="Tmemb_170"/>
    <property type="match status" value="1"/>
</dbReference>
<evidence type="ECO:0000256" key="6">
    <source>
        <dbReference type="SAM" id="Phobius"/>
    </source>
</evidence>
<dbReference type="AlphaFoldDB" id="T1L4V5"/>
<comment type="similarity">
    <text evidence="2">Belongs to the TMEM170 family.</text>
</comment>